<keyword evidence="3" id="KW-1185">Reference proteome</keyword>
<feature type="domain" description="Xylose isomerase-like TIM barrel" evidence="1">
    <location>
        <begin position="23"/>
        <end position="233"/>
    </location>
</feature>
<dbReference type="AlphaFoldDB" id="A0A151ACP7"/>
<reference evidence="2 3" key="1">
    <citation type="submission" date="2016-02" db="EMBL/GenBank/DDBJ databases">
        <title>Genome sequence of Halalkalicoccus paucihalophilus DSM 24557.</title>
        <authorList>
            <person name="Poehlein A."/>
            <person name="Daniel R."/>
        </authorList>
    </citation>
    <scope>NUCLEOTIDE SEQUENCE [LARGE SCALE GENOMIC DNA]</scope>
    <source>
        <strain evidence="2 3">DSM 24557</strain>
    </source>
</reference>
<dbReference type="InterPro" id="IPR050312">
    <property type="entry name" value="IolE/XylAMocC-like"/>
</dbReference>
<gene>
    <name evidence="2" type="primary">iolE</name>
    <name evidence="2" type="ORF">HAPAU_20970</name>
</gene>
<name>A0A151ACP7_9EURY</name>
<evidence type="ECO:0000313" key="2">
    <source>
        <dbReference type="EMBL" id="KYH25425.1"/>
    </source>
</evidence>
<protein>
    <submittedName>
        <fullName evidence="2">Inosose dehydratase</fullName>
        <ecNumber evidence="2">4.2.1.44</ecNumber>
    </submittedName>
</protein>
<dbReference type="Proteomes" id="UP000075321">
    <property type="component" value="Unassembled WGS sequence"/>
</dbReference>
<keyword evidence="2" id="KW-0456">Lyase</keyword>
<dbReference type="OrthoDB" id="165864at2157"/>
<dbReference type="Pfam" id="PF01261">
    <property type="entry name" value="AP_endonuc_2"/>
    <property type="match status" value="1"/>
</dbReference>
<dbReference type="EMBL" id="LTAZ01000005">
    <property type="protein sequence ID" value="KYH25425.1"/>
    <property type="molecule type" value="Genomic_DNA"/>
</dbReference>
<accession>A0A151ACP7</accession>
<sequence length="245" mass="26948">MARTAIQLYTLRGIDQPLPDVLRAVGETSFDAVEFAHRVGDADLKAVVEALEETDLEVAAAHVGLDRLESEHEETTAFYAELGCTDLVVPWLDPSNFESEEAVGAVAERLNQTAAALDGRGFCLHYHNHDQEFVDCGDRTAVDELLERTDDSIGFEIDLGWANAAGGDPVDLFDRYGDRITHVHFADADSESMSCVELGEGDLDLDACVEAAHDASIEWHIYEHDEPTNPHESLLYGAQTLDSFR</sequence>
<dbReference type="PANTHER" id="PTHR12110:SF41">
    <property type="entry name" value="INOSOSE DEHYDRATASE"/>
    <property type="match status" value="1"/>
</dbReference>
<dbReference type="InterPro" id="IPR036237">
    <property type="entry name" value="Xyl_isomerase-like_sf"/>
</dbReference>
<dbReference type="GO" id="GO:0050114">
    <property type="term" value="F:myo-inosose-2 dehydratase activity"/>
    <property type="evidence" value="ECO:0007669"/>
    <property type="project" value="UniProtKB-EC"/>
</dbReference>
<dbReference type="PANTHER" id="PTHR12110">
    <property type="entry name" value="HYDROXYPYRUVATE ISOMERASE"/>
    <property type="match status" value="1"/>
</dbReference>
<dbReference type="InterPro" id="IPR013022">
    <property type="entry name" value="Xyl_isomerase-like_TIM-brl"/>
</dbReference>
<organism evidence="2 3">
    <name type="scientific">Halalkalicoccus paucihalophilus</name>
    <dbReference type="NCBI Taxonomy" id="1008153"/>
    <lineage>
        <taxon>Archaea</taxon>
        <taxon>Methanobacteriati</taxon>
        <taxon>Methanobacteriota</taxon>
        <taxon>Stenosarchaea group</taxon>
        <taxon>Halobacteria</taxon>
        <taxon>Halobacteriales</taxon>
        <taxon>Halococcaceae</taxon>
        <taxon>Halalkalicoccus</taxon>
    </lineage>
</organism>
<dbReference type="PATRIC" id="fig|1008153.3.peg.2132"/>
<comment type="caution">
    <text evidence="2">The sequence shown here is derived from an EMBL/GenBank/DDBJ whole genome shotgun (WGS) entry which is preliminary data.</text>
</comment>
<dbReference type="SUPFAM" id="SSF51658">
    <property type="entry name" value="Xylose isomerase-like"/>
    <property type="match status" value="1"/>
</dbReference>
<proteinExistence type="predicted"/>
<evidence type="ECO:0000259" key="1">
    <source>
        <dbReference type="Pfam" id="PF01261"/>
    </source>
</evidence>
<dbReference type="Gene3D" id="3.20.20.150">
    <property type="entry name" value="Divalent-metal-dependent TIM barrel enzymes"/>
    <property type="match status" value="1"/>
</dbReference>
<evidence type="ECO:0000313" key="3">
    <source>
        <dbReference type="Proteomes" id="UP000075321"/>
    </source>
</evidence>
<dbReference type="EC" id="4.2.1.44" evidence="2"/>
<dbReference type="RefSeq" id="WP_066382217.1">
    <property type="nucleotide sequence ID" value="NZ_LTAZ01000005.1"/>
</dbReference>